<evidence type="ECO:0000313" key="2">
    <source>
        <dbReference type="EMBL" id="GMI20976.1"/>
    </source>
</evidence>
<keyword evidence="3" id="KW-1185">Reference proteome</keyword>
<feature type="compositionally biased region" description="Basic and acidic residues" evidence="1">
    <location>
        <begin position="35"/>
        <end position="45"/>
    </location>
</feature>
<protein>
    <submittedName>
        <fullName evidence="2">Uncharacterized protein</fullName>
    </submittedName>
</protein>
<evidence type="ECO:0000256" key="1">
    <source>
        <dbReference type="SAM" id="MobiDB-lite"/>
    </source>
</evidence>
<reference evidence="2" key="1">
    <citation type="submission" date="2022-07" db="EMBL/GenBank/DDBJ databases">
        <title>Genome analysis of Parmales, a sister group of diatoms, reveals the evolutionary specialization of diatoms from phago-mixotrophs to photoautotrophs.</title>
        <authorList>
            <person name="Ban H."/>
            <person name="Sato S."/>
            <person name="Yoshikawa S."/>
            <person name="Kazumasa Y."/>
            <person name="Nakamura Y."/>
            <person name="Ichinomiya M."/>
            <person name="Saitoh K."/>
            <person name="Sato N."/>
            <person name="Blanc-Mathieu R."/>
            <person name="Endo H."/>
            <person name="Kuwata A."/>
            <person name="Ogata H."/>
        </authorList>
    </citation>
    <scope>NUCLEOTIDE SEQUENCE</scope>
</reference>
<sequence length="114" mass="12959">MGCMSHIDSGDEEKDITNAKFDEATNQIASRLKRSITEKKNDSKKDRKNKTSQSTMNTFVTIYDIDSDEGKEIYDKINGLGGELIQGIYQKIAVCNEPFRQGKWFPEAMDLSKK</sequence>
<dbReference type="Proteomes" id="UP001165082">
    <property type="component" value="Unassembled WGS sequence"/>
</dbReference>
<feature type="non-terminal residue" evidence="2">
    <location>
        <position position="1"/>
    </location>
</feature>
<name>A0A9W7L166_9STRA</name>
<comment type="caution">
    <text evidence="2">The sequence shown here is derived from an EMBL/GenBank/DDBJ whole genome shotgun (WGS) entry which is preliminary data.</text>
</comment>
<accession>A0A9W7L166</accession>
<proteinExistence type="predicted"/>
<organism evidence="2 3">
    <name type="scientific">Triparma retinervis</name>
    <dbReference type="NCBI Taxonomy" id="2557542"/>
    <lineage>
        <taxon>Eukaryota</taxon>
        <taxon>Sar</taxon>
        <taxon>Stramenopiles</taxon>
        <taxon>Ochrophyta</taxon>
        <taxon>Bolidophyceae</taxon>
        <taxon>Parmales</taxon>
        <taxon>Triparmaceae</taxon>
        <taxon>Triparma</taxon>
    </lineage>
</organism>
<feature type="region of interest" description="Disordered" evidence="1">
    <location>
        <begin position="1"/>
        <end position="53"/>
    </location>
</feature>
<evidence type="ECO:0000313" key="3">
    <source>
        <dbReference type="Proteomes" id="UP001165082"/>
    </source>
</evidence>
<dbReference type="EMBL" id="BRXZ01006851">
    <property type="protein sequence ID" value="GMI20976.1"/>
    <property type="molecule type" value="Genomic_DNA"/>
</dbReference>
<gene>
    <name evidence="2" type="ORF">TrRE_jg11314</name>
</gene>
<dbReference type="AlphaFoldDB" id="A0A9W7L166"/>